<feature type="transmembrane region" description="Helical" evidence="1">
    <location>
        <begin position="575"/>
        <end position="596"/>
    </location>
</feature>
<feature type="transmembrane region" description="Helical" evidence="1">
    <location>
        <begin position="284"/>
        <end position="304"/>
    </location>
</feature>
<evidence type="ECO:0000313" key="2">
    <source>
        <dbReference type="EMBL" id="APW39477.1"/>
    </source>
</evidence>
<proteinExistence type="predicted"/>
<feature type="transmembrane region" description="Helical" evidence="1">
    <location>
        <begin position="548"/>
        <end position="568"/>
    </location>
</feature>
<keyword evidence="1" id="KW-0472">Membrane</keyword>
<dbReference type="PANTHER" id="PTHR37422:SF13">
    <property type="entry name" value="LIPOPOLYSACCHARIDE BIOSYNTHESIS PROTEIN PA4999-RELATED"/>
    <property type="match status" value="1"/>
</dbReference>
<keyword evidence="1" id="KW-0812">Transmembrane</keyword>
<dbReference type="Proteomes" id="UP000186609">
    <property type="component" value="Chromosome"/>
</dbReference>
<dbReference type="EMBL" id="CP019236">
    <property type="protein sequence ID" value="APW39477.1"/>
    <property type="molecule type" value="Genomic_DNA"/>
</dbReference>
<dbReference type="PANTHER" id="PTHR37422">
    <property type="entry name" value="TEICHURONIC ACID BIOSYNTHESIS PROTEIN TUAE"/>
    <property type="match status" value="1"/>
</dbReference>
<feature type="transmembrane region" description="Helical" evidence="1">
    <location>
        <begin position="121"/>
        <end position="139"/>
    </location>
</feature>
<feature type="transmembrane region" description="Helical" evidence="1">
    <location>
        <begin position="243"/>
        <end position="263"/>
    </location>
</feature>
<feature type="transmembrane region" description="Helical" evidence="1">
    <location>
        <begin position="192"/>
        <end position="213"/>
    </location>
</feature>
<dbReference type="STRING" id="1842727.RD110_21520"/>
<keyword evidence="3" id="KW-1185">Reference proteome</keyword>
<feature type="transmembrane region" description="Helical" evidence="1">
    <location>
        <begin position="39"/>
        <end position="59"/>
    </location>
</feature>
<feature type="transmembrane region" description="Helical" evidence="1">
    <location>
        <begin position="151"/>
        <end position="172"/>
    </location>
</feature>
<dbReference type="KEGG" id="rhy:RD110_21520"/>
<dbReference type="InterPro" id="IPR051533">
    <property type="entry name" value="WaaL-like"/>
</dbReference>
<feature type="transmembrane region" description="Helical" evidence="1">
    <location>
        <begin position="80"/>
        <end position="101"/>
    </location>
</feature>
<keyword evidence="1" id="KW-1133">Transmembrane helix</keyword>
<sequence length="630" mass="68962">MLALAGFYTLTVAAAWWPGLWLFAVPAGLPFLNFSPWTGWLIVDECDLLLMGCLAGGYARLALAPRHGERRTMHWRDPGNWLPVALGLAGLLALWRGWVAADVQEPSFFQAYTEPMNSLRLAKALLWAVLAIPLLRDALRHAPQATGRRIAGGMAAGLAGVTLVVVWERLAFPGLFDFTSRYRITAMFWEMHVGGAAIDAYLALASPFVVWALRSARGPWGWTAAALLAVLATYASLTTFSRGVYLAVVAPLLLLGGMLWLQARGLDPLAVSQRFWHWLRPSNWRSRAGWLLAAALVLEVFGVLNGGSYMADRVAATDRDLDSRMLHWQRGLSLLKTPSDWLLGKGLGRLPALYASGFSEGGLSGSLKLQTEAGADGTTHHFVTLSGPQTDDDLGGLFALTQRVTVAPSERFQAYLHLRVTAPANVPVNIVAQVCERHLLYNGRCQYAYARLAPAGGAWQDVRLFLRGRLLGGDPWYAQRPVLFGLSVLDLGASVDIDRIGLSAQDQRQRLLNADFQQGLARWFPAAQTYFLPWHIDNLYLELWIERGLLGLLLVLALVACALWRVLLGRARHHVLAPYLAASLSGVMLVGLVSSVMDVPRVAFLLFWLGFLALQLPARKAGARVVSPGG</sequence>
<protein>
    <submittedName>
        <fullName evidence="2">Uncharacterized protein</fullName>
    </submittedName>
</protein>
<evidence type="ECO:0000313" key="3">
    <source>
        <dbReference type="Proteomes" id="UP000186609"/>
    </source>
</evidence>
<accession>A0A1P8K0E7</accession>
<organism evidence="2 3">
    <name type="scientific">Rhodoferax koreensis</name>
    <dbReference type="NCBI Taxonomy" id="1842727"/>
    <lineage>
        <taxon>Bacteria</taxon>
        <taxon>Pseudomonadati</taxon>
        <taxon>Pseudomonadota</taxon>
        <taxon>Betaproteobacteria</taxon>
        <taxon>Burkholderiales</taxon>
        <taxon>Comamonadaceae</taxon>
        <taxon>Rhodoferax</taxon>
    </lineage>
</organism>
<evidence type="ECO:0000256" key="1">
    <source>
        <dbReference type="SAM" id="Phobius"/>
    </source>
</evidence>
<name>A0A1P8K0E7_9BURK</name>
<reference evidence="2 3" key="1">
    <citation type="submission" date="2017-01" db="EMBL/GenBank/DDBJ databases">
        <authorList>
            <person name="Mah S.A."/>
            <person name="Swanson W.J."/>
            <person name="Moy G.W."/>
            <person name="Vacquier V.D."/>
        </authorList>
    </citation>
    <scope>NUCLEOTIDE SEQUENCE [LARGE SCALE GENOMIC DNA]</scope>
    <source>
        <strain evidence="2 3">DCY110</strain>
    </source>
</reference>
<gene>
    <name evidence="2" type="ORF">RD110_21520</name>
</gene>
<feature type="transmembrane region" description="Helical" evidence="1">
    <location>
        <begin position="220"/>
        <end position="237"/>
    </location>
</feature>
<dbReference type="AlphaFoldDB" id="A0A1P8K0E7"/>